<protein>
    <submittedName>
        <fullName evidence="2">Uncharacterized protein</fullName>
    </submittedName>
</protein>
<accession>A0ABQ6BWN6</accession>
<evidence type="ECO:0000313" key="3">
    <source>
        <dbReference type="Proteomes" id="UP001156836"/>
    </source>
</evidence>
<name>A0ABQ6BWN6_9NEIS</name>
<evidence type="ECO:0000313" key="2">
    <source>
        <dbReference type="EMBL" id="GLS04323.1"/>
    </source>
</evidence>
<dbReference type="Proteomes" id="UP001156836">
    <property type="component" value="Unassembled WGS sequence"/>
</dbReference>
<sequence>MQVVLIDDLAVAEYGGGGEGGSLFTNEDSHGDLLCVCRDETEKRIAPRRRAARAGGTVRPVMGRRSNDSRSLLTRQIRKVDMADSYFLSQRQPLSRSRGDAIIVMLDTEDN</sequence>
<evidence type="ECO:0000256" key="1">
    <source>
        <dbReference type="SAM" id="MobiDB-lite"/>
    </source>
</evidence>
<gene>
    <name evidence="2" type="ORF">GCM10007860_14700</name>
</gene>
<keyword evidence="3" id="KW-1185">Reference proteome</keyword>
<reference evidence="3" key="1">
    <citation type="journal article" date="2019" name="Int. J. Syst. Evol. Microbiol.">
        <title>The Global Catalogue of Microorganisms (GCM) 10K type strain sequencing project: providing services to taxonomists for standard genome sequencing and annotation.</title>
        <authorList>
            <consortium name="The Broad Institute Genomics Platform"/>
            <consortium name="The Broad Institute Genome Sequencing Center for Infectious Disease"/>
            <person name="Wu L."/>
            <person name="Ma J."/>
        </authorList>
    </citation>
    <scope>NUCLEOTIDE SEQUENCE [LARGE SCALE GENOMIC DNA]</scope>
    <source>
        <strain evidence="3">NBRC 104970</strain>
    </source>
</reference>
<feature type="region of interest" description="Disordered" evidence="1">
    <location>
        <begin position="48"/>
        <end position="69"/>
    </location>
</feature>
<organism evidence="2 3">
    <name type="scientific">Chitiniphilus shinanonensis</name>
    <dbReference type="NCBI Taxonomy" id="553088"/>
    <lineage>
        <taxon>Bacteria</taxon>
        <taxon>Pseudomonadati</taxon>
        <taxon>Pseudomonadota</taxon>
        <taxon>Betaproteobacteria</taxon>
        <taxon>Neisseriales</taxon>
        <taxon>Chitinibacteraceae</taxon>
        <taxon>Chitiniphilus</taxon>
    </lineage>
</organism>
<comment type="caution">
    <text evidence="2">The sequence shown here is derived from an EMBL/GenBank/DDBJ whole genome shotgun (WGS) entry which is preliminary data.</text>
</comment>
<dbReference type="EMBL" id="BSOZ01000016">
    <property type="protein sequence ID" value="GLS04323.1"/>
    <property type="molecule type" value="Genomic_DNA"/>
</dbReference>
<proteinExistence type="predicted"/>